<sequence length="506" mass="55401">MKRLALLLAWGALNAGAQPPELGTRWVQVPVLPVRTEARADAPVLVHLQQGSRLAAVRAVAGTEFCWGSVRWDQTGFVPCHVLSATPVAPRRAGVGGVPSELRWVAGQGVFLRAAPSPQGEVLARLPLNAELMLEAPSGTDYCPVRTAVAPGAPVQRGHIACRYLAETPVAMERIAQPQGPDGLPNPDFNPRLAFAIEPNWEHLGQYVMWRGRPCDALAGCAALAQDPELAAMRRQLHGQMVDHRDPPRPWPAWTPEALRPVRGNGFEADAALNMALWQALPLPALRPSWFRNPTELAGPGEPLAELAARFDARQQWFVGELYAPGPQFAGARVERLTKKLHRIDLLGDGRVRGEEHTPQWANRAWLPDNEAMCQNWHGLGYAFGDTDAATRRRNGFPPATQAGGPPRLFWLHSTRPLPPGPARSERQVFALDRARTGFTQAELRPFDLDADGVPDLLWVEATGRGPGHLDEIPKHDDPWLRLLLVNLNGAWHLLSADAISWGCGC</sequence>
<dbReference type="EMBL" id="SACM01000001">
    <property type="protein sequence ID" value="RVT88677.1"/>
    <property type="molecule type" value="Genomic_DNA"/>
</dbReference>
<name>A0A437LTG8_9BURK</name>
<accession>A0A437LTG8</accession>
<evidence type="ECO:0000313" key="3">
    <source>
        <dbReference type="Proteomes" id="UP000288587"/>
    </source>
</evidence>
<dbReference type="OrthoDB" id="8802141at2"/>
<keyword evidence="3" id="KW-1185">Reference proteome</keyword>
<evidence type="ECO:0000313" key="2">
    <source>
        <dbReference type="EMBL" id="RVT88677.1"/>
    </source>
</evidence>
<comment type="caution">
    <text evidence="2">The sequence shown here is derived from an EMBL/GenBank/DDBJ whole genome shotgun (WGS) entry which is preliminary data.</text>
</comment>
<feature type="chain" id="PRO_5019021316" description="SH3 domain-containing protein" evidence="1">
    <location>
        <begin position="18"/>
        <end position="506"/>
    </location>
</feature>
<feature type="signal peptide" evidence="1">
    <location>
        <begin position="1"/>
        <end position="17"/>
    </location>
</feature>
<keyword evidence="1" id="KW-0732">Signal</keyword>
<reference evidence="2 3" key="1">
    <citation type="submission" date="2019-01" db="EMBL/GenBank/DDBJ databases">
        <authorList>
            <person name="Chen W.-M."/>
        </authorList>
    </citation>
    <scope>NUCLEOTIDE SEQUENCE [LARGE SCALE GENOMIC DNA]</scope>
    <source>
        <strain evidence="2 3">CCP-18</strain>
    </source>
</reference>
<dbReference type="Proteomes" id="UP000288587">
    <property type="component" value="Unassembled WGS sequence"/>
</dbReference>
<gene>
    <name evidence="2" type="ORF">EOD73_06830</name>
</gene>
<organism evidence="2 3">
    <name type="scientific">Inhella crocodyli</name>
    <dbReference type="NCBI Taxonomy" id="2499851"/>
    <lineage>
        <taxon>Bacteria</taxon>
        <taxon>Pseudomonadati</taxon>
        <taxon>Pseudomonadota</taxon>
        <taxon>Betaproteobacteria</taxon>
        <taxon>Burkholderiales</taxon>
        <taxon>Sphaerotilaceae</taxon>
        <taxon>Inhella</taxon>
    </lineage>
</organism>
<dbReference type="RefSeq" id="WP_127682092.1">
    <property type="nucleotide sequence ID" value="NZ_SACM01000001.1"/>
</dbReference>
<dbReference type="AlphaFoldDB" id="A0A437LTG8"/>
<evidence type="ECO:0000256" key="1">
    <source>
        <dbReference type="SAM" id="SignalP"/>
    </source>
</evidence>
<protein>
    <recommendedName>
        <fullName evidence="4">SH3 domain-containing protein</fullName>
    </recommendedName>
</protein>
<evidence type="ECO:0008006" key="4">
    <source>
        <dbReference type="Google" id="ProtNLM"/>
    </source>
</evidence>
<proteinExistence type="predicted"/>